<evidence type="ECO:0000256" key="1">
    <source>
        <dbReference type="SAM" id="MobiDB-lite"/>
    </source>
</evidence>
<dbReference type="Proteomes" id="UP000553957">
    <property type="component" value="Unassembled WGS sequence"/>
</dbReference>
<dbReference type="InterPro" id="IPR026004">
    <property type="entry name" value="Septum_form"/>
</dbReference>
<evidence type="ECO:0000313" key="6">
    <source>
        <dbReference type="EMBL" id="NOL45112.1"/>
    </source>
</evidence>
<evidence type="ECO:0000259" key="3">
    <source>
        <dbReference type="Pfam" id="PF13828"/>
    </source>
</evidence>
<proteinExistence type="predicted"/>
<dbReference type="AlphaFoldDB" id="A0A7Y4L683"/>
<dbReference type="EMBL" id="JABJRC010000010">
    <property type="protein sequence ID" value="NOL45112.1"/>
    <property type="molecule type" value="Genomic_DNA"/>
</dbReference>
<evidence type="ECO:0000313" key="8">
    <source>
        <dbReference type="Proteomes" id="UP000553957"/>
    </source>
</evidence>
<keyword evidence="2" id="KW-0812">Transmembrane</keyword>
<keyword evidence="7" id="KW-1185">Reference proteome</keyword>
<evidence type="ECO:0000259" key="4">
    <source>
        <dbReference type="Pfam" id="PF13845"/>
    </source>
</evidence>
<dbReference type="EMBL" id="JACHKF010000001">
    <property type="protein sequence ID" value="MBB6566112.1"/>
    <property type="molecule type" value="Genomic_DNA"/>
</dbReference>
<feature type="domain" description="DUF4190" evidence="3">
    <location>
        <begin position="107"/>
        <end position="167"/>
    </location>
</feature>
<dbReference type="Pfam" id="PF13828">
    <property type="entry name" value="DUF4190"/>
    <property type="match status" value="1"/>
</dbReference>
<organism evidence="6 7">
    <name type="scientific">Kribbella sandramycini</name>
    <dbReference type="NCBI Taxonomy" id="60450"/>
    <lineage>
        <taxon>Bacteria</taxon>
        <taxon>Bacillati</taxon>
        <taxon>Actinomycetota</taxon>
        <taxon>Actinomycetes</taxon>
        <taxon>Propionibacteriales</taxon>
        <taxon>Kribbellaceae</taxon>
        <taxon>Kribbella</taxon>
    </lineage>
</organism>
<dbReference type="Pfam" id="PF13845">
    <property type="entry name" value="Septum_form"/>
    <property type="match status" value="1"/>
</dbReference>
<protein>
    <submittedName>
        <fullName evidence="6">DUF4190 domain-containing protein</fullName>
    </submittedName>
</protein>
<reference evidence="6 7" key="1">
    <citation type="submission" date="2020-05" db="EMBL/GenBank/DDBJ databases">
        <title>Genome sequence of Kribbella sandramycini ATCC 39419.</title>
        <authorList>
            <person name="Maclea K.S."/>
            <person name="Fair J.L."/>
        </authorList>
    </citation>
    <scope>NUCLEOTIDE SEQUENCE [LARGE SCALE GENOMIC DNA]</scope>
    <source>
        <strain evidence="6 7">ATCC 39419</strain>
    </source>
</reference>
<feature type="transmembrane region" description="Helical" evidence="2">
    <location>
        <begin position="107"/>
        <end position="137"/>
    </location>
</feature>
<feature type="compositionally biased region" description="Pro residues" evidence="1">
    <location>
        <begin position="1"/>
        <end position="20"/>
    </location>
</feature>
<name>A0A7Y4L683_9ACTN</name>
<feature type="compositionally biased region" description="Pro residues" evidence="1">
    <location>
        <begin position="43"/>
        <end position="74"/>
    </location>
</feature>
<evidence type="ECO:0000256" key="2">
    <source>
        <dbReference type="SAM" id="Phobius"/>
    </source>
</evidence>
<feature type="region of interest" description="Disordered" evidence="1">
    <location>
        <begin position="1"/>
        <end position="84"/>
    </location>
</feature>
<evidence type="ECO:0000313" key="7">
    <source>
        <dbReference type="Proteomes" id="UP000534306"/>
    </source>
</evidence>
<accession>A0A7Y4L683</accession>
<dbReference type="RefSeq" id="WP_171678346.1">
    <property type="nucleotide sequence ID" value="NZ_BAAAGT010000001.1"/>
</dbReference>
<dbReference type="InterPro" id="IPR025241">
    <property type="entry name" value="DUF4190"/>
</dbReference>
<feature type="transmembrane region" description="Helical" evidence="2">
    <location>
        <begin position="149"/>
        <end position="175"/>
    </location>
</feature>
<evidence type="ECO:0000313" key="5">
    <source>
        <dbReference type="EMBL" id="MBB6566112.1"/>
    </source>
</evidence>
<reference evidence="5 8" key="2">
    <citation type="submission" date="2020-08" db="EMBL/GenBank/DDBJ databases">
        <title>Sequencing the genomes of 1000 actinobacteria strains.</title>
        <authorList>
            <person name="Klenk H.-P."/>
        </authorList>
    </citation>
    <scope>NUCLEOTIDE SEQUENCE [LARGE SCALE GENOMIC DNA]</scope>
    <source>
        <strain evidence="5 8">DSM 15626</strain>
    </source>
</reference>
<dbReference type="Proteomes" id="UP000534306">
    <property type="component" value="Unassembled WGS sequence"/>
</dbReference>
<gene>
    <name evidence="5" type="ORF">HNR71_001749</name>
    <name evidence="6" type="ORF">HPO96_33175</name>
</gene>
<sequence>MSQPPYGPDPGRPQDQPPAFPTYGRPEQPPAPQQPSGWAAPGQPTPPQPPPPAQPQPTPAYQPGPYQPGPPQPNPYQAAPQQGFGQPYPQAYGYGYPAQGASKTNPMAIAAIACGLGGLATMISAPFGVGFGIAALVQLRKRPAETGKGLAITGIVSGGLITLGYGLLFTLIAVFSSGVDDDPYSAPLPGTSTSGTYVDELAVGECYDDGDEDGEVTRRDCARPHDGEVISNVTLPDGPYPGDAEVDRLGKVRCGEEFATYVGKTADKSELDLAWWTPTKRLWERDHDRLVVCSAYGAASGDRLTGSVKGTKR</sequence>
<keyword evidence="2" id="KW-1133">Transmembrane helix</keyword>
<feature type="compositionally biased region" description="Low complexity" evidence="1">
    <location>
        <begin position="75"/>
        <end position="84"/>
    </location>
</feature>
<comment type="caution">
    <text evidence="6">The sequence shown here is derived from an EMBL/GenBank/DDBJ whole genome shotgun (WGS) entry which is preliminary data.</text>
</comment>
<keyword evidence="2" id="KW-0472">Membrane</keyword>
<feature type="domain" description="Septum formation-related" evidence="4">
    <location>
        <begin position="204"/>
        <end position="293"/>
    </location>
</feature>